<dbReference type="PANTHER" id="PTHR10566:SF118">
    <property type="entry name" value="PROTEIN KINASE DOMAIN-CONTAINING PROTEIN"/>
    <property type="match status" value="1"/>
</dbReference>
<dbReference type="OrthoDB" id="427480at2759"/>
<feature type="non-terminal residue" evidence="3">
    <location>
        <position position="547"/>
    </location>
</feature>
<dbReference type="InterPro" id="IPR050154">
    <property type="entry name" value="UbiB_kinase"/>
</dbReference>
<gene>
    <name evidence="3" type="ORF">MICPUN_79186</name>
</gene>
<dbReference type="InParanoid" id="C1DZ24"/>
<evidence type="ECO:0000313" key="3">
    <source>
        <dbReference type="EMBL" id="ACO61041.1"/>
    </source>
</evidence>
<dbReference type="InterPro" id="IPR004147">
    <property type="entry name" value="ABC1_dom"/>
</dbReference>
<dbReference type="CDD" id="cd05121">
    <property type="entry name" value="ABC1_ADCK3-like"/>
    <property type="match status" value="1"/>
</dbReference>
<dbReference type="EMBL" id="CP001323">
    <property type="protein sequence ID" value="ACO61041.1"/>
    <property type="molecule type" value="Genomic_DNA"/>
</dbReference>
<dbReference type="Proteomes" id="UP000002009">
    <property type="component" value="Chromosome 2"/>
</dbReference>
<dbReference type="GeneID" id="8240978"/>
<proteinExistence type="inferred from homology"/>
<dbReference type="PANTHER" id="PTHR10566">
    <property type="entry name" value="CHAPERONE-ACTIVITY OF BC1 COMPLEX CABC1 -RELATED"/>
    <property type="match status" value="1"/>
</dbReference>
<dbReference type="eggNOG" id="KOG1235">
    <property type="taxonomic scope" value="Eukaryota"/>
</dbReference>
<protein>
    <recommendedName>
        <fullName evidence="2">ABC1 atypical kinase-like domain-containing protein</fullName>
    </recommendedName>
</protein>
<dbReference type="SUPFAM" id="SSF56112">
    <property type="entry name" value="Protein kinase-like (PK-like)"/>
    <property type="match status" value="1"/>
</dbReference>
<dbReference type="AlphaFoldDB" id="C1DZ24"/>
<comment type="similarity">
    <text evidence="1">Belongs to the protein kinase superfamily. ADCK protein kinase family.</text>
</comment>
<evidence type="ECO:0000256" key="1">
    <source>
        <dbReference type="ARBA" id="ARBA00009670"/>
    </source>
</evidence>
<dbReference type="InterPro" id="IPR011009">
    <property type="entry name" value="Kinase-like_dom_sf"/>
</dbReference>
<evidence type="ECO:0000313" key="4">
    <source>
        <dbReference type="Proteomes" id="UP000002009"/>
    </source>
</evidence>
<reference evidence="3 4" key="1">
    <citation type="journal article" date="2009" name="Science">
        <title>Green evolution and dynamic adaptations revealed by genomes of the marine picoeukaryotes Micromonas.</title>
        <authorList>
            <person name="Worden A.Z."/>
            <person name="Lee J.H."/>
            <person name="Mock T."/>
            <person name="Rouze P."/>
            <person name="Simmons M.P."/>
            <person name="Aerts A.L."/>
            <person name="Allen A.E."/>
            <person name="Cuvelier M.L."/>
            <person name="Derelle E."/>
            <person name="Everett M.V."/>
            <person name="Foulon E."/>
            <person name="Grimwood J."/>
            <person name="Gundlach H."/>
            <person name="Henrissat B."/>
            <person name="Napoli C."/>
            <person name="McDonald S.M."/>
            <person name="Parker M.S."/>
            <person name="Rombauts S."/>
            <person name="Salamov A."/>
            <person name="Von Dassow P."/>
            <person name="Badger J.H."/>
            <person name="Coutinho P.M."/>
            <person name="Demir E."/>
            <person name="Dubchak I."/>
            <person name="Gentemann C."/>
            <person name="Eikrem W."/>
            <person name="Gready J.E."/>
            <person name="John U."/>
            <person name="Lanier W."/>
            <person name="Lindquist E.A."/>
            <person name="Lucas S."/>
            <person name="Mayer K.F."/>
            <person name="Moreau H."/>
            <person name="Not F."/>
            <person name="Otillar R."/>
            <person name="Panaud O."/>
            <person name="Pangilinan J."/>
            <person name="Paulsen I."/>
            <person name="Piegu B."/>
            <person name="Poliakov A."/>
            <person name="Robbens S."/>
            <person name="Schmutz J."/>
            <person name="Toulza E."/>
            <person name="Wyss T."/>
            <person name="Zelensky A."/>
            <person name="Zhou K."/>
            <person name="Armbrust E.V."/>
            <person name="Bhattacharya D."/>
            <person name="Goodenough U.W."/>
            <person name="Van de Peer Y."/>
            <person name="Grigoriev I.V."/>
        </authorList>
    </citation>
    <scope>NUCLEOTIDE SEQUENCE [LARGE SCALE GENOMIC DNA]</scope>
    <source>
        <strain evidence="4">RCC299 / NOUM17</strain>
    </source>
</reference>
<dbReference type="Pfam" id="PF03109">
    <property type="entry name" value="ABC1"/>
    <property type="match status" value="1"/>
</dbReference>
<dbReference type="KEGG" id="mis:MICPUN_79186"/>
<feature type="domain" description="ABC1 atypical kinase-like" evidence="2">
    <location>
        <begin position="152"/>
        <end position="424"/>
    </location>
</feature>
<keyword evidence="4" id="KW-1185">Reference proteome</keyword>
<dbReference type="STRING" id="296587.C1DZ24"/>
<name>C1DZ24_MICCC</name>
<sequence>MAAWRVESAVAAAAGDEPALAGAGAAAIVAGASLAIARVAGVSGDDKSTHYDGETYDGLPTVYDIPAIREYWSERPLAAGKRAGGLVAKLSQWALSVLSDVATGNVETNSRKRAAAMRDLISEQGPAFVKVGQAIAIRPDLLPQAYLDELQKLLDQVAPFGSDEARATIEASLGDGVTLDDVFEDAATAFAQPVAAASIGQVYKATLRLDAPGVDQSESNAWGRVVAVKVQRPDILSVVTLDLLVIRSLLEAAARIPTGNNALLEQVVQTAEGFIPVLDVAAERFMEELDYGLEANNASRFEADMARTEVVRGAVKVPHVFRGLSGRCVLTQEWVTGRKLTEITADPASGPVRAKLVQTLLNSYMVQFLDTGFLHADPHPGNFMLMPDGRLCILDYGMMTEISQDQRIAFIEYIAHLSAREYDKTLGDLVNLGFVPASLADDPANRAIVTDALNAQSASRVGELSDKLEALAKDYPLQLPPYFVLILRAFGTLEGLGLSVDENYAIVDECFPYVARRMLADDSPRMRAALRSFVYGGGDRLKVSRVR</sequence>
<dbReference type="RefSeq" id="XP_002499783.1">
    <property type="nucleotide sequence ID" value="XM_002499737.1"/>
</dbReference>
<evidence type="ECO:0000259" key="2">
    <source>
        <dbReference type="Pfam" id="PF03109"/>
    </source>
</evidence>
<accession>C1DZ24</accession>
<dbReference type="OMA" id="AIVDECF"/>
<organism evidence="3 4">
    <name type="scientific">Micromonas commoda (strain RCC299 / NOUM17 / CCMP2709)</name>
    <name type="common">Picoplanktonic green alga</name>
    <dbReference type="NCBI Taxonomy" id="296587"/>
    <lineage>
        <taxon>Eukaryota</taxon>
        <taxon>Viridiplantae</taxon>
        <taxon>Chlorophyta</taxon>
        <taxon>Mamiellophyceae</taxon>
        <taxon>Mamiellales</taxon>
        <taxon>Mamiellaceae</taxon>
        <taxon>Micromonas</taxon>
    </lineage>
</organism>